<sequence>MITCTFINPPAKGNGRILYYKRQDRETIKLFSAQFGVAFREEINLIREIIQQYLREVAEREALHSILYSGDRMAKINH</sequence>
<reference evidence="1 2" key="1">
    <citation type="submission" date="2015-06" db="EMBL/GenBank/DDBJ databases">
        <title>Draft Whole-Genome Sequence of the Entomopathogenic Bacterium Xenorhabdus khoisanae.</title>
        <authorList>
            <person name="Naidoo S."/>
            <person name="Featherston J."/>
            <person name="Gray V.M."/>
        </authorList>
    </citation>
    <scope>NUCLEOTIDE SEQUENCE [LARGE SCALE GENOMIC DNA]</scope>
    <source>
        <strain evidence="1 2">MCB</strain>
    </source>
</reference>
<dbReference type="RefSeq" id="WP_047961794.1">
    <property type="nucleotide sequence ID" value="NZ_CAWMBG010000013.1"/>
</dbReference>
<dbReference type="Proteomes" id="UP000036277">
    <property type="component" value="Unassembled WGS sequence"/>
</dbReference>
<evidence type="ECO:0000313" key="1">
    <source>
        <dbReference type="EMBL" id="KMJ46712.1"/>
    </source>
</evidence>
<name>A0A0J5FXN3_9GAMM</name>
<keyword evidence="2" id="KW-1185">Reference proteome</keyword>
<proteinExistence type="predicted"/>
<gene>
    <name evidence="1" type="ORF">AB204_02535</name>
</gene>
<protein>
    <submittedName>
        <fullName evidence="1">Uncharacterized protein</fullName>
    </submittedName>
</protein>
<organism evidence="1 2">
    <name type="scientific">Xenorhabdus khoisanae</name>
    <dbReference type="NCBI Taxonomy" id="880157"/>
    <lineage>
        <taxon>Bacteria</taxon>
        <taxon>Pseudomonadati</taxon>
        <taxon>Pseudomonadota</taxon>
        <taxon>Gammaproteobacteria</taxon>
        <taxon>Enterobacterales</taxon>
        <taxon>Morganellaceae</taxon>
        <taxon>Xenorhabdus</taxon>
    </lineage>
</organism>
<accession>A0A0J5FXN3</accession>
<dbReference type="AlphaFoldDB" id="A0A0J5FXN3"/>
<evidence type="ECO:0000313" key="2">
    <source>
        <dbReference type="Proteomes" id="UP000036277"/>
    </source>
</evidence>
<dbReference type="EMBL" id="LFCV01000013">
    <property type="protein sequence ID" value="KMJ46712.1"/>
    <property type="molecule type" value="Genomic_DNA"/>
</dbReference>
<comment type="caution">
    <text evidence="1">The sequence shown here is derived from an EMBL/GenBank/DDBJ whole genome shotgun (WGS) entry which is preliminary data.</text>
</comment>
<dbReference type="OrthoDB" id="6128088at2"/>